<proteinExistence type="predicted"/>
<evidence type="ECO:0000313" key="3">
    <source>
        <dbReference type="Proteomes" id="UP001056436"/>
    </source>
</evidence>
<protein>
    <submittedName>
        <fullName evidence="2">Uncharacterized protein</fullName>
    </submittedName>
</protein>
<feature type="region of interest" description="Disordered" evidence="1">
    <location>
        <begin position="509"/>
        <end position="530"/>
    </location>
</feature>
<evidence type="ECO:0000256" key="1">
    <source>
        <dbReference type="SAM" id="MobiDB-lite"/>
    </source>
</evidence>
<keyword evidence="3" id="KW-1185">Reference proteome</keyword>
<dbReference type="EMBL" id="SDAQ01000004">
    <property type="protein sequence ID" value="KAI3558380.1"/>
    <property type="molecule type" value="Genomic_DNA"/>
</dbReference>
<comment type="caution">
    <text evidence="2">The sequence shown here is derived from an EMBL/GenBank/DDBJ whole genome shotgun (WGS) entry which is preliminary data.</text>
</comment>
<dbReference type="OrthoDB" id="4455544at2759"/>
<dbReference type="AlphaFoldDB" id="A0A9Q0B7P5"/>
<dbReference type="Proteomes" id="UP001056436">
    <property type="component" value="Unassembled WGS sequence"/>
</dbReference>
<reference evidence="2" key="1">
    <citation type="submission" date="2019-01" db="EMBL/GenBank/DDBJ databases">
        <title>Colletotrichum abscissum LGMF1257.</title>
        <authorList>
            <person name="Baroncelli R."/>
        </authorList>
    </citation>
    <scope>NUCLEOTIDE SEQUENCE</scope>
    <source>
        <strain evidence="2">Ca142</strain>
    </source>
</reference>
<sequence>MKQVVGSAFWGLTEDDRVQEAEIIEMVADASSQYVEGIDRNQEDLKGIRRPIYEKLHALLHLRAKAYIESIVDRLFDEKTPLKWHPGSNNCQKFCDNLINRSLFGSFMVYARDCKQEKHPPSQILYLLSFVCRKGCHDGFPKKVIPLSRETASNGHTEEFLLRYRQFDHHNDTDIIDSLVEYWTDWGGFREPIFRYQGLFPWDCTEARTQEEEDLQPQVKCGECRLTKHLWAFPFDAWSVAQLHMFRERQFYTPSYNDSSQSSSQIGYDEWMDNRLSVLEALEVLGCIAVAMHRSDLFRSSCQWNFKAHGVVFFNTARSWGLFHKNKRRSKLKKLKRHGHGNLVPRAGSNLMEHDRVKLAGIHRAQPFSHSYEHVKGHDCTLADWADAAHDCQVEAYKALRDSRSVGVDKIIANARFSSSAVQANVGPKALGTEGAFPSTDGAFVAEGLDGFGASVDFTSGSLCDCMCDFTGLTGFEQAQDLGGWDFSDGGDGFSHDCDGGGVDGGWGGLDAGMDGGGGGGGGVDGGGGM</sequence>
<accession>A0A9Q0B7P5</accession>
<evidence type="ECO:0000313" key="2">
    <source>
        <dbReference type="EMBL" id="KAI3558380.1"/>
    </source>
</evidence>
<name>A0A9Q0B7P5_9PEZI</name>
<organism evidence="2 3">
    <name type="scientific">Colletotrichum abscissum</name>
    <dbReference type="NCBI Taxonomy" id="1671311"/>
    <lineage>
        <taxon>Eukaryota</taxon>
        <taxon>Fungi</taxon>
        <taxon>Dikarya</taxon>
        <taxon>Ascomycota</taxon>
        <taxon>Pezizomycotina</taxon>
        <taxon>Sordariomycetes</taxon>
        <taxon>Hypocreomycetidae</taxon>
        <taxon>Glomerellales</taxon>
        <taxon>Glomerellaceae</taxon>
        <taxon>Colletotrichum</taxon>
        <taxon>Colletotrichum acutatum species complex</taxon>
    </lineage>
</organism>
<gene>
    <name evidence="2" type="ORF">CABS02_01527</name>
</gene>